<organism evidence="3 4">
    <name type="scientific">Chitinimonas prasina</name>
    <dbReference type="NCBI Taxonomy" id="1434937"/>
    <lineage>
        <taxon>Bacteria</taxon>
        <taxon>Pseudomonadati</taxon>
        <taxon>Pseudomonadota</taxon>
        <taxon>Betaproteobacteria</taxon>
        <taxon>Neisseriales</taxon>
        <taxon>Chitinibacteraceae</taxon>
        <taxon>Chitinimonas</taxon>
    </lineage>
</organism>
<evidence type="ECO:0000313" key="4">
    <source>
        <dbReference type="Proteomes" id="UP001156706"/>
    </source>
</evidence>
<dbReference type="EMBL" id="BSOG01000002">
    <property type="protein sequence ID" value="GLR13140.1"/>
    <property type="molecule type" value="Genomic_DNA"/>
</dbReference>
<dbReference type="PANTHER" id="PTHR38032:SF1">
    <property type="entry name" value="RNA-BINDING PROTEIN KHPB N-TERMINAL DOMAIN-CONTAINING PROTEIN"/>
    <property type="match status" value="1"/>
</dbReference>
<reference evidence="4" key="1">
    <citation type="journal article" date="2019" name="Int. J. Syst. Evol. Microbiol.">
        <title>The Global Catalogue of Microorganisms (GCM) 10K type strain sequencing project: providing services to taxonomists for standard genome sequencing and annotation.</title>
        <authorList>
            <consortium name="The Broad Institute Genomics Platform"/>
            <consortium name="The Broad Institute Genome Sequencing Center for Infectious Disease"/>
            <person name="Wu L."/>
            <person name="Ma J."/>
        </authorList>
    </citation>
    <scope>NUCLEOTIDE SEQUENCE [LARGE SCALE GENOMIC DNA]</scope>
    <source>
        <strain evidence="4">NBRC 110044</strain>
    </source>
</reference>
<evidence type="ECO:0000259" key="2">
    <source>
        <dbReference type="Pfam" id="PF20250"/>
    </source>
</evidence>
<dbReference type="Proteomes" id="UP001156706">
    <property type="component" value="Unassembled WGS sequence"/>
</dbReference>
<sequence>MSETGTGLTINLDAASHNLCAHFVPGEGVAPPTKPSILAALEASGWADCALDEKSIAAFVSSCGKATEPQDAILGAQQDGTFEIMISPSRLCAWLTVTPPRGGKAVTAEQVREAIRARHITHGIKEADLAEAMAAGHCRDLVIAEGEEPESGIPARFESLLDSLKTQRLETEEGDVIDYRDLGNLVVVDPGTPLMRRTPAVQGRNGVDVFDRPVPAKPVPDPAFAKGLAGAMPDENDPDLLLATIAGAPSLGETGISVNPLVDVQDVDLSTGNIAFDGTLQVKGDIKAGMTVRVAGDVVVSGTIEAAEVVAGGNVVVKGGIIGKSESTSGGADGPAETARIHCNGTVQAKFIEHAVIEAGKAIQADGGIRQSELTAGESIMVGKPGSNQGSLIGGRARAHLLVRSPVIGSPSGVPTVVQVGFNPYLNAERNGVEVQRKRKIEELAKLKQLLTFFEQNPAKAVGGMREKAEHTKEIFEGEIKAMDARLAQLAEQMELADGAYIDAPRRIHGGVNLQIGQKLLQIVEDKNGGRVRLVDDQIKLA</sequence>
<feature type="coiled-coil region" evidence="1">
    <location>
        <begin position="437"/>
        <end position="493"/>
    </location>
</feature>
<dbReference type="InterPro" id="IPR005646">
    <property type="entry name" value="FapA"/>
</dbReference>
<keyword evidence="4" id="KW-1185">Reference proteome</keyword>
<proteinExistence type="predicted"/>
<evidence type="ECO:0000313" key="3">
    <source>
        <dbReference type="EMBL" id="GLR13140.1"/>
    </source>
</evidence>
<evidence type="ECO:0000256" key="1">
    <source>
        <dbReference type="SAM" id="Coils"/>
    </source>
</evidence>
<keyword evidence="1" id="KW-0175">Coiled coil</keyword>
<feature type="domain" description="Flagellar Assembly Protein A N-terminal region" evidence="2">
    <location>
        <begin position="82"/>
        <end position="251"/>
    </location>
</feature>
<name>A0ABQ5YDY7_9NEIS</name>
<dbReference type="InterPro" id="IPR046865">
    <property type="entry name" value="FapA_b_solenoid"/>
</dbReference>
<protein>
    <recommendedName>
        <fullName evidence="2">Flagellar Assembly Protein A N-terminal region domain-containing protein</fullName>
    </recommendedName>
</protein>
<dbReference type="Pfam" id="PF20250">
    <property type="entry name" value="FapA_N"/>
    <property type="match status" value="1"/>
</dbReference>
<gene>
    <name evidence="3" type="ORF">GCM10007907_19300</name>
</gene>
<dbReference type="Pfam" id="PF03961">
    <property type="entry name" value="FapA"/>
    <property type="match status" value="1"/>
</dbReference>
<dbReference type="PANTHER" id="PTHR38032">
    <property type="entry name" value="POLYMERASE-RELATED"/>
    <property type="match status" value="1"/>
</dbReference>
<dbReference type="RefSeq" id="WP_284196251.1">
    <property type="nucleotide sequence ID" value="NZ_BSOG01000002.1"/>
</dbReference>
<comment type="caution">
    <text evidence="3">The sequence shown here is derived from an EMBL/GenBank/DDBJ whole genome shotgun (WGS) entry which is preliminary data.</text>
</comment>
<accession>A0ABQ5YDY7</accession>
<dbReference type="InterPro" id="IPR046866">
    <property type="entry name" value="FapA_N"/>
</dbReference>